<keyword evidence="1" id="KW-0067">ATP-binding</keyword>
<comment type="caution">
    <text evidence="3">The sequence shown here is derived from an EMBL/GenBank/DDBJ whole genome shotgun (WGS) entry which is preliminary data.</text>
</comment>
<sequence>MTIICYNEKKQQWFHQDEGRTYVFGYQHPLAFSNELPSFSFHVKEQRGKVGPLVGIMISESSIPALLKRKKRYIELITTSLQEAGSIAIVLPFSSIYEKFVQGYVFVRGLGQWVPVTAPLPDVFYNRIKSRSEEKTDEFQRIIEFLNNLCIPFFNRSFFTKWELYETLQKNDQLRPHLPATLLVHDTDDIRKMLQTHGSVYVKPNEGAKGKGLFRLTSSPLQTHILYEQINVRKTLTSLDELTPLFSSKRYIVQQTIDADTWKGNRYDLRVLVHYHHGAYAISGIGVRMAPAQQLTTHVLNGGKLLPYSEVKHRIDEALLCNLISECGKEMSKHFGFIGEFSADIGLSKDGQLYMYELNAKPMIFDELDIQHHGAKQLISLFDELAGFLSS</sequence>
<dbReference type="InterPro" id="IPR026838">
    <property type="entry name" value="YheC/D"/>
</dbReference>
<dbReference type="Pfam" id="PF14398">
    <property type="entry name" value="ATPgrasp_YheCD"/>
    <property type="match status" value="1"/>
</dbReference>
<evidence type="ECO:0000259" key="2">
    <source>
        <dbReference type="PROSITE" id="PS50975"/>
    </source>
</evidence>
<organism evidence="3 4">
    <name type="scientific">Parageobacillus toebii</name>
    <dbReference type="NCBI Taxonomy" id="153151"/>
    <lineage>
        <taxon>Bacteria</taxon>
        <taxon>Bacillati</taxon>
        <taxon>Bacillota</taxon>
        <taxon>Bacilli</taxon>
        <taxon>Bacillales</taxon>
        <taxon>Anoxybacillaceae</taxon>
        <taxon>Parageobacillus</taxon>
    </lineage>
</organism>
<name>A0A150MEI9_9BACL</name>
<dbReference type="GO" id="GO:0046872">
    <property type="term" value="F:metal ion binding"/>
    <property type="evidence" value="ECO:0007669"/>
    <property type="project" value="InterPro"/>
</dbReference>
<feature type="domain" description="ATP-grasp" evidence="2">
    <location>
        <begin position="168"/>
        <end position="390"/>
    </location>
</feature>
<evidence type="ECO:0000313" key="4">
    <source>
        <dbReference type="Proteomes" id="UP000075324"/>
    </source>
</evidence>
<dbReference type="InterPro" id="IPR011761">
    <property type="entry name" value="ATP-grasp"/>
</dbReference>
<evidence type="ECO:0000256" key="1">
    <source>
        <dbReference type="PROSITE-ProRule" id="PRU00409"/>
    </source>
</evidence>
<keyword evidence="1" id="KW-0547">Nucleotide-binding</keyword>
<gene>
    <name evidence="3" type="ORF">B4110_0739</name>
</gene>
<protein>
    <recommendedName>
        <fullName evidence="2">ATP-grasp domain-containing protein</fullName>
    </recommendedName>
</protein>
<dbReference type="EMBL" id="LQYW01000173">
    <property type="protein sequence ID" value="KYD22886.1"/>
    <property type="molecule type" value="Genomic_DNA"/>
</dbReference>
<dbReference type="AlphaFoldDB" id="A0A150MEI9"/>
<accession>A0A150MEI9</accession>
<reference evidence="3 4" key="1">
    <citation type="submission" date="2016-01" db="EMBL/GenBank/DDBJ databases">
        <title>Draft Genome Sequences of Seven Thermophilic Sporeformers Isolated from Foods.</title>
        <authorList>
            <person name="Berendsen E.M."/>
            <person name="Wells-Bennik M.H."/>
            <person name="Krawcyk A.O."/>
            <person name="De Jong A."/>
            <person name="Holsappel S."/>
            <person name="Eijlander R.T."/>
            <person name="Kuipers O.P."/>
        </authorList>
    </citation>
    <scope>NUCLEOTIDE SEQUENCE [LARGE SCALE GENOMIC DNA]</scope>
    <source>
        <strain evidence="3 4">B4110</strain>
    </source>
</reference>
<dbReference type="PROSITE" id="PS50975">
    <property type="entry name" value="ATP_GRASP"/>
    <property type="match status" value="1"/>
</dbReference>
<dbReference type="PATRIC" id="fig|153151.4.peg.2023"/>
<dbReference type="SUPFAM" id="SSF56059">
    <property type="entry name" value="Glutathione synthetase ATP-binding domain-like"/>
    <property type="match status" value="1"/>
</dbReference>
<dbReference type="RefSeq" id="WP_062679192.1">
    <property type="nucleotide sequence ID" value="NZ_LQYW01000173.1"/>
</dbReference>
<proteinExistence type="predicted"/>
<evidence type="ECO:0000313" key="3">
    <source>
        <dbReference type="EMBL" id="KYD22886.1"/>
    </source>
</evidence>
<dbReference type="Proteomes" id="UP000075324">
    <property type="component" value="Unassembled WGS sequence"/>
</dbReference>
<dbReference type="GO" id="GO:0005524">
    <property type="term" value="F:ATP binding"/>
    <property type="evidence" value="ECO:0007669"/>
    <property type="project" value="UniProtKB-UniRule"/>
</dbReference>